<dbReference type="GO" id="GO:0006782">
    <property type="term" value="P:protoporphyrinogen IX biosynthetic process"/>
    <property type="evidence" value="ECO:0007669"/>
    <property type="project" value="UniProtKB-UniRule"/>
</dbReference>
<proteinExistence type="inferred from homology"/>
<evidence type="ECO:0000256" key="2">
    <source>
        <dbReference type="ARBA" id="ARBA00008133"/>
    </source>
</evidence>
<dbReference type="PANTHER" id="PTHR38042:SF1">
    <property type="entry name" value="UROPORPHYRINOGEN-III SYNTHASE, CHLOROPLASTIC"/>
    <property type="match status" value="1"/>
</dbReference>
<dbReference type="InterPro" id="IPR039793">
    <property type="entry name" value="UROS/Hem4"/>
</dbReference>
<dbReference type="GO" id="GO:0006780">
    <property type="term" value="P:uroporphyrinogen III biosynthetic process"/>
    <property type="evidence" value="ECO:0007669"/>
    <property type="project" value="UniProtKB-UniRule"/>
</dbReference>
<dbReference type="RefSeq" id="WP_087437923.1">
    <property type="nucleotide sequence ID" value="NZ_CP021416.1"/>
</dbReference>
<sequence length="208" mass="23172">MIYLFSDKAYEGVVHLPLFEIVFDPTPFDLEGFDTIIFTSKNSVKALEQSGIAWKDKKAYAIGEGTASFIEKCGGNLVFTCKESYGDTFAQILIPLLANQKVFFPRAKEVSSSLFEILHVNHIDIEQRIVYETKCKHYPSSFSPLKEAKLIFTSPSTVHCFMENFAWDKSYIAIAIGEKTASALPLHVKKIVSSTQSIEACVALAKAL</sequence>
<evidence type="ECO:0000256" key="4">
    <source>
        <dbReference type="ARBA" id="ARBA00023239"/>
    </source>
</evidence>
<reference evidence="12" key="1">
    <citation type="submission" date="2017-05" db="EMBL/GenBank/DDBJ databases">
        <title>Dechlorination kinetics govern the competition between two new strains of the genus Sulfurospirillum.</title>
        <authorList>
            <person name="Buttet G.F."/>
            <person name="Murray A.M."/>
            <person name="Goris T."/>
            <person name="Burion M."/>
            <person name="Lin B."/>
            <person name="Rolle M."/>
            <person name="Maillard J."/>
        </authorList>
    </citation>
    <scope>NUCLEOTIDE SEQUENCE [LARGE SCALE GENOMIC DNA]</scope>
    <source>
        <strain evidence="12">SL2-1</strain>
    </source>
</reference>
<feature type="domain" description="Tetrapyrrole biosynthesis uroporphyrinogen III synthase" evidence="10">
    <location>
        <begin position="13"/>
        <end position="202"/>
    </location>
</feature>
<comment type="function">
    <text evidence="6 9">Catalyzes cyclization of the linear tetrapyrrole, hydroxymethylbilane, to the macrocyclic uroporphyrinogen III.</text>
</comment>
<evidence type="ECO:0000256" key="9">
    <source>
        <dbReference type="RuleBase" id="RU366031"/>
    </source>
</evidence>
<dbReference type="AlphaFoldDB" id="A0A1Y0HJZ4"/>
<evidence type="ECO:0000313" key="12">
    <source>
        <dbReference type="Proteomes" id="UP000196005"/>
    </source>
</evidence>
<name>A0A1Y0HJZ4_9BACT</name>
<dbReference type="OrthoDB" id="5328023at2"/>
<dbReference type="Pfam" id="PF02602">
    <property type="entry name" value="HEM4"/>
    <property type="match status" value="1"/>
</dbReference>
<evidence type="ECO:0000259" key="10">
    <source>
        <dbReference type="Pfam" id="PF02602"/>
    </source>
</evidence>
<organism evidence="11 12">
    <name type="scientific">Sulfurospirillum diekertiae</name>
    <dbReference type="NCBI Taxonomy" id="1854492"/>
    <lineage>
        <taxon>Bacteria</taxon>
        <taxon>Pseudomonadati</taxon>
        <taxon>Campylobacterota</taxon>
        <taxon>Epsilonproteobacteria</taxon>
        <taxon>Campylobacterales</taxon>
        <taxon>Sulfurospirillaceae</taxon>
        <taxon>Sulfurospirillum</taxon>
    </lineage>
</organism>
<evidence type="ECO:0000256" key="1">
    <source>
        <dbReference type="ARBA" id="ARBA00004772"/>
    </source>
</evidence>
<dbReference type="EC" id="4.2.1.75" evidence="3 9"/>
<dbReference type="InterPro" id="IPR003754">
    <property type="entry name" value="4pyrrol_synth_uPrphyn_synth"/>
</dbReference>
<evidence type="ECO:0000256" key="8">
    <source>
        <dbReference type="ARBA" id="ARBA00048617"/>
    </source>
</evidence>
<dbReference type="SUPFAM" id="SSF69618">
    <property type="entry name" value="HemD-like"/>
    <property type="match status" value="1"/>
</dbReference>
<comment type="catalytic activity">
    <reaction evidence="8 9">
        <text>hydroxymethylbilane = uroporphyrinogen III + H2O</text>
        <dbReference type="Rhea" id="RHEA:18965"/>
        <dbReference type="ChEBI" id="CHEBI:15377"/>
        <dbReference type="ChEBI" id="CHEBI:57308"/>
        <dbReference type="ChEBI" id="CHEBI:57845"/>
        <dbReference type="EC" id="4.2.1.75"/>
    </reaction>
</comment>
<keyword evidence="12" id="KW-1185">Reference proteome</keyword>
<keyword evidence="5 9" id="KW-0627">Porphyrin biosynthesis</keyword>
<dbReference type="Gene3D" id="3.40.50.10090">
    <property type="match status" value="2"/>
</dbReference>
<comment type="pathway">
    <text evidence="1 9">Porphyrin-containing compound metabolism; protoporphyrin-IX biosynthesis; coproporphyrinogen-III from 5-aminolevulinate: step 3/4.</text>
</comment>
<evidence type="ECO:0000256" key="3">
    <source>
        <dbReference type="ARBA" id="ARBA00013109"/>
    </source>
</evidence>
<evidence type="ECO:0000256" key="5">
    <source>
        <dbReference type="ARBA" id="ARBA00023244"/>
    </source>
</evidence>
<dbReference type="InterPro" id="IPR036108">
    <property type="entry name" value="4pyrrol_syn_uPrphyn_synt_sf"/>
</dbReference>
<dbReference type="GO" id="GO:0004852">
    <property type="term" value="F:uroporphyrinogen-III synthase activity"/>
    <property type="evidence" value="ECO:0007669"/>
    <property type="project" value="UniProtKB-UniRule"/>
</dbReference>
<evidence type="ECO:0000313" key="11">
    <source>
        <dbReference type="EMBL" id="ARU47886.1"/>
    </source>
</evidence>
<keyword evidence="4 9" id="KW-0456">Lyase</keyword>
<accession>A0A1Y0HJZ4</accession>
<evidence type="ECO:0000256" key="7">
    <source>
        <dbReference type="ARBA" id="ARBA00040167"/>
    </source>
</evidence>
<comment type="similarity">
    <text evidence="2 9">Belongs to the uroporphyrinogen-III synthase family.</text>
</comment>
<dbReference type="Proteomes" id="UP000196005">
    <property type="component" value="Chromosome"/>
</dbReference>
<dbReference type="KEGG" id="suls:Sdiek1_0717"/>
<dbReference type="EMBL" id="CP021416">
    <property type="protein sequence ID" value="ARU47886.1"/>
    <property type="molecule type" value="Genomic_DNA"/>
</dbReference>
<gene>
    <name evidence="11" type="ORF">Sdiek1_0717</name>
</gene>
<dbReference type="PANTHER" id="PTHR38042">
    <property type="entry name" value="UROPORPHYRINOGEN-III SYNTHASE, CHLOROPLASTIC"/>
    <property type="match status" value="1"/>
</dbReference>
<dbReference type="UniPathway" id="UPA00251">
    <property type="reaction ID" value="UER00320"/>
</dbReference>
<protein>
    <recommendedName>
        <fullName evidence="7 9">Uroporphyrinogen-III synthase</fullName>
        <ecNumber evidence="3 9">4.2.1.75</ecNumber>
    </recommendedName>
</protein>
<dbReference type="CDD" id="cd06578">
    <property type="entry name" value="HemD"/>
    <property type="match status" value="1"/>
</dbReference>
<evidence type="ECO:0000256" key="6">
    <source>
        <dbReference type="ARBA" id="ARBA00037589"/>
    </source>
</evidence>